<feature type="transmembrane region" description="Helical" evidence="12">
    <location>
        <begin position="50"/>
        <end position="69"/>
    </location>
</feature>
<gene>
    <name evidence="14" type="ORF">Cni_G20690</name>
</gene>
<evidence type="ECO:0000256" key="12">
    <source>
        <dbReference type="SAM" id="Phobius"/>
    </source>
</evidence>
<dbReference type="FunFam" id="2.40.70.10:FF:000027">
    <property type="entry name" value="Aspartic proteinase Asp1 isoform A"/>
    <property type="match status" value="1"/>
</dbReference>
<keyword evidence="2 10" id="KW-0645">Protease</keyword>
<dbReference type="PANTHER" id="PTHR13683:SF800">
    <property type="entry name" value="EUKARYOTIC ASPARTYL PROTEASE FAMILY PROTEIN"/>
    <property type="match status" value="1"/>
</dbReference>
<evidence type="ECO:0000256" key="4">
    <source>
        <dbReference type="ARBA" id="ARBA00022737"/>
    </source>
</evidence>
<dbReference type="InterPro" id="IPR001461">
    <property type="entry name" value="Aspartic_peptidase_A1"/>
</dbReference>
<dbReference type="PROSITE" id="PS00141">
    <property type="entry name" value="ASP_PROTEASE"/>
    <property type="match status" value="1"/>
</dbReference>
<evidence type="ECO:0000256" key="2">
    <source>
        <dbReference type="ARBA" id="ARBA00022670"/>
    </source>
</evidence>
<evidence type="ECO:0000256" key="11">
    <source>
        <dbReference type="SAM" id="MobiDB-lite"/>
    </source>
</evidence>
<reference evidence="14 15" key="1">
    <citation type="submission" date="2023-10" db="EMBL/GenBank/DDBJ databases">
        <title>Chromosome-scale genome assembly provides insights into flower coloration mechanisms of Canna indica.</title>
        <authorList>
            <person name="Li C."/>
        </authorList>
    </citation>
    <scope>NUCLEOTIDE SEQUENCE [LARGE SCALE GENOMIC DNA]</scope>
    <source>
        <tissue evidence="14">Flower</tissue>
    </source>
</reference>
<dbReference type="Proteomes" id="UP001327560">
    <property type="component" value="Chromosome 6"/>
</dbReference>
<evidence type="ECO:0000256" key="10">
    <source>
        <dbReference type="RuleBase" id="RU000454"/>
    </source>
</evidence>
<dbReference type="InterPro" id="IPR033121">
    <property type="entry name" value="PEPTIDASE_A1"/>
</dbReference>
<keyword evidence="5 10" id="KW-0064">Aspartyl protease</keyword>
<keyword evidence="4" id="KW-0677">Repeat</keyword>
<dbReference type="Gene3D" id="2.40.70.10">
    <property type="entry name" value="Acid Proteases"/>
    <property type="match status" value="2"/>
</dbReference>
<dbReference type="EMBL" id="CP136895">
    <property type="protein sequence ID" value="WOL11926.1"/>
    <property type="molecule type" value="Genomic_DNA"/>
</dbReference>
<dbReference type="PROSITE" id="PS51767">
    <property type="entry name" value="PEPTIDASE_A1"/>
    <property type="match status" value="1"/>
</dbReference>
<feature type="domain" description="Peptidase A1" evidence="13">
    <location>
        <begin position="88"/>
        <end position="456"/>
    </location>
</feature>
<evidence type="ECO:0000256" key="5">
    <source>
        <dbReference type="ARBA" id="ARBA00022750"/>
    </source>
</evidence>
<feature type="active site" evidence="9">
    <location>
        <position position="106"/>
    </location>
</feature>
<dbReference type="InterPro" id="IPR032861">
    <property type="entry name" value="TAXi_N"/>
</dbReference>
<keyword evidence="12" id="KW-0472">Membrane</keyword>
<accession>A0AAQ3QJZ1</accession>
<keyword evidence="3" id="KW-0732">Signal</keyword>
<evidence type="ECO:0000313" key="15">
    <source>
        <dbReference type="Proteomes" id="UP001327560"/>
    </source>
</evidence>
<evidence type="ECO:0000313" key="14">
    <source>
        <dbReference type="EMBL" id="WOL11926.1"/>
    </source>
</evidence>
<dbReference type="InterPro" id="IPR021109">
    <property type="entry name" value="Peptidase_aspartic_dom_sf"/>
</dbReference>
<dbReference type="FunFam" id="2.40.70.10:FF:000015">
    <property type="entry name" value="Aspartyl protease family protein"/>
    <property type="match status" value="1"/>
</dbReference>
<dbReference type="GO" id="GO:0004190">
    <property type="term" value="F:aspartic-type endopeptidase activity"/>
    <property type="evidence" value="ECO:0007669"/>
    <property type="project" value="UniProtKB-KW"/>
</dbReference>
<evidence type="ECO:0000256" key="1">
    <source>
        <dbReference type="ARBA" id="ARBA00007447"/>
    </source>
</evidence>
<organism evidence="14 15">
    <name type="scientific">Canna indica</name>
    <name type="common">Indian-shot</name>
    <dbReference type="NCBI Taxonomy" id="4628"/>
    <lineage>
        <taxon>Eukaryota</taxon>
        <taxon>Viridiplantae</taxon>
        <taxon>Streptophyta</taxon>
        <taxon>Embryophyta</taxon>
        <taxon>Tracheophyta</taxon>
        <taxon>Spermatophyta</taxon>
        <taxon>Magnoliopsida</taxon>
        <taxon>Liliopsida</taxon>
        <taxon>Zingiberales</taxon>
        <taxon>Cannaceae</taxon>
        <taxon>Canna</taxon>
    </lineage>
</organism>
<dbReference type="InterPro" id="IPR001969">
    <property type="entry name" value="Aspartic_peptidase_AS"/>
</dbReference>
<feature type="active site" evidence="9">
    <location>
        <position position="328"/>
    </location>
</feature>
<evidence type="ECO:0000256" key="6">
    <source>
        <dbReference type="ARBA" id="ARBA00022801"/>
    </source>
</evidence>
<evidence type="ECO:0000259" key="13">
    <source>
        <dbReference type="PROSITE" id="PS51767"/>
    </source>
</evidence>
<proteinExistence type="inferred from homology"/>
<keyword evidence="12" id="KW-0812">Transmembrane</keyword>
<dbReference type="Pfam" id="PF14541">
    <property type="entry name" value="TAXi_C"/>
    <property type="match status" value="1"/>
</dbReference>
<dbReference type="SUPFAM" id="SSF50630">
    <property type="entry name" value="Acid proteases"/>
    <property type="match status" value="1"/>
</dbReference>
<evidence type="ECO:0000256" key="3">
    <source>
        <dbReference type="ARBA" id="ARBA00022729"/>
    </source>
</evidence>
<dbReference type="AlphaFoldDB" id="A0AAQ3QJZ1"/>
<dbReference type="InterPro" id="IPR032799">
    <property type="entry name" value="TAXi_C"/>
</dbReference>
<dbReference type="PRINTS" id="PR00792">
    <property type="entry name" value="PEPSIN"/>
</dbReference>
<sequence length="473" mass="51625">MYGYAMNDPISPEAEDENPRPASSTTSADKKRSTSDSSPESDRKKMAARGLLLVTLLVVAAAVLAIPSVSASSAIFPVFGDVYPLGVYYVAMNIGDPPKPYFLDVDTGSDLSWVQCDAPCIRCSKGPHPWYKPKRLLTDRDPLCVALHSGSAHDQEGDQCDYDIHYKDQGSSLGVLVADAFALRFANSNVFRHVLAFGCGYDQQFAIQNPQSVTDGVLGLGAGKVSILSQLSDQGATKNVIGHCLSGKGGGFLFFGSDFIPSSGMTWMPMSRIASGYDAYIFWLELWILSASKVLTCFFKRNYYSPGIANLYWGTQSLGVNQMEVVLDAGSTFSYFESQPYQAFLSAVKTDLSKKPLEEINDPALPVCWKGPKPFKFLTDVKNYFKPLTLNFVSGNRTLFEIPPEKYLIITKDGHACLGVLNGSGVGLGNINVIGDISLQEIMVVYDNEKQQIGWIRTACERKGQSKYGISSP</sequence>
<feature type="compositionally biased region" description="Basic and acidic residues" evidence="11">
    <location>
        <begin position="28"/>
        <end position="43"/>
    </location>
</feature>
<keyword evidence="15" id="KW-1185">Reference proteome</keyword>
<keyword evidence="6 10" id="KW-0378">Hydrolase</keyword>
<evidence type="ECO:0000256" key="7">
    <source>
        <dbReference type="ARBA" id="ARBA00068871"/>
    </source>
</evidence>
<dbReference type="PANTHER" id="PTHR13683">
    <property type="entry name" value="ASPARTYL PROTEASES"/>
    <property type="match status" value="1"/>
</dbReference>
<keyword evidence="12" id="KW-1133">Transmembrane helix</keyword>
<name>A0AAQ3QJZ1_9LILI</name>
<evidence type="ECO:0000256" key="8">
    <source>
        <dbReference type="ARBA" id="ARBA00077656"/>
    </source>
</evidence>
<feature type="region of interest" description="Disordered" evidence="11">
    <location>
        <begin position="1"/>
        <end position="43"/>
    </location>
</feature>
<comment type="similarity">
    <text evidence="1 10">Belongs to the peptidase A1 family.</text>
</comment>
<dbReference type="GO" id="GO:0006508">
    <property type="term" value="P:proteolysis"/>
    <property type="evidence" value="ECO:0007669"/>
    <property type="project" value="UniProtKB-KW"/>
</dbReference>
<evidence type="ECO:0000256" key="9">
    <source>
        <dbReference type="PIRSR" id="PIRSR601461-1"/>
    </source>
</evidence>
<dbReference type="Pfam" id="PF14543">
    <property type="entry name" value="TAXi_N"/>
    <property type="match status" value="1"/>
</dbReference>
<protein>
    <recommendedName>
        <fullName evidence="7">Aspartic proteinase Asp1</fullName>
    </recommendedName>
    <alternativeName>
        <fullName evidence="8">Nucellin-like protein</fullName>
    </alternativeName>
</protein>